<feature type="compositionally biased region" description="Low complexity" evidence="2">
    <location>
        <begin position="132"/>
        <end position="148"/>
    </location>
</feature>
<feature type="region of interest" description="Disordered" evidence="2">
    <location>
        <begin position="552"/>
        <end position="572"/>
    </location>
</feature>
<dbReference type="Proteomes" id="UP001172673">
    <property type="component" value="Unassembled WGS sequence"/>
</dbReference>
<proteinExistence type="inferred from homology"/>
<dbReference type="InterPro" id="IPR013176">
    <property type="entry name" value="Ccz1"/>
</dbReference>
<dbReference type="GO" id="GO:0035658">
    <property type="term" value="C:Mon1-Ccz1 complex"/>
    <property type="evidence" value="ECO:0007669"/>
    <property type="project" value="InterPro"/>
</dbReference>
<name>A0AA38X505_9EURO</name>
<sequence>MSNPAVVPAHLSYFAIYNPTLGPTDETVRDQIVFYYSRRLELEHERRGKEKRVRAGKDETLSEQDVGDAEENERLRQVGLAQGMVNFVKNFSNGFPLETVETEKSRVVLKELEPDWWILAAVDLTQLPATNRVPSTSSSVKSGRSTPSVEPTPANNIEYSSREVAPAPLLLTQLVQAQRLFLLHHASSLSELWKRHENKRELFCNLLQRYWTRFIWNWDVLLHGNPSVDLYNATKLAGGGELGVGVGEEEWGSGEREVLEGFAARTDGLVDLIVGRYGDVPPPARSDDKKDTHIGKVSSSWLGNGESPGAEDGIIFGGIGGISQSSRTTVSHWMESIYMLGDGAYGVLENPSALPRHRKKRRKVVKETSEGLRLPRSQHQAEAANLRVKSPAAKGPDLRRKAMANNSTSPGIPAPIVTAVERSLDNALAKADAKTSAEDHDTVHRAPQDSEHNITQQDSMFNAEKMMKYLSLGYGSSWTLNPKGFNVDNSPQILPEEDKSEALAAQPPTESQLQELDPTPEVSEEDESPFIQRLEESMGKFLIGLSGDLENMEFEDGSNDERSDKATSNSSTLTVEAPKRIFLRTLTMEMSTNRFCRRTSTDQRPFQQSRGLVASDNFEGKTSAGASVDGAQPVTIHEKVQVAVYVHQPFIFVFLFQLHTPNLTVPGFYRAIHHTLGPLQKSLLRSTDIQRWTERIRGSLVVATDPSGEDGGKQPLTPESKDINEIYDLLYDPAKSTIRTSIPNIPIPGSLAAEGLHRSAQSVRPITVSGSWYTLGIPISPSSGGSTTSPGGAATLVKSRWTRIEALNVHTHIMATWSATRDKQGGLTHAQPHSEDQERTIKTNRGWWVVWMKVPSTEPNNWHTSRDCAREAVLVRRSPQERSVSSMDASQSRSETRSANSAGRWLLRDQPRSREVSGTTASPGAANAKGFTEGVGVDARKWVEALIRLSD</sequence>
<feature type="region of interest" description="Disordered" evidence="2">
    <location>
        <begin position="47"/>
        <end position="70"/>
    </location>
</feature>
<comment type="similarity">
    <text evidence="1">Belongs to the CCZ1 family.</text>
</comment>
<feature type="region of interest" description="Disordered" evidence="2">
    <location>
        <begin position="131"/>
        <end position="155"/>
    </location>
</feature>
<reference evidence="4" key="1">
    <citation type="submission" date="2022-10" db="EMBL/GenBank/DDBJ databases">
        <title>Culturing micro-colonial fungi from biological soil crusts in the Mojave desert and describing Neophaeococcomyces mojavensis, and introducing the new genera and species Taxawa tesnikishii.</title>
        <authorList>
            <person name="Kurbessoian T."/>
            <person name="Stajich J.E."/>
        </authorList>
    </citation>
    <scope>NUCLEOTIDE SEQUENCE</scope>
    <source>
        <strain evidence="4">TK_41</strain>
    </source>
</reference>
<dbReference type="PANTHER" id="PTHR13056">
    <property type="entry name" value="VACUOLAR FUSION PROTEIN CCZ1 HOMOLOG-RELATED"/>
    <property type="match status" value="1"/>
</dbReference>
<feature type="domain" description="CCZ1/INTU/HSP4 first Longin" evidence="3">
    <location>
        <begin position="11"/>
        <end position="127"/>
    </location>
</feature>
<dbReference type="InterPro" id="IPR043987">
    <property type="entry name" value="CCZ1/INTU/HSP4_longin_1"/>
</dbReference>
<dbReference type="AlphaFoldDB" id="A0AA38X505"/>
<feature type="compositionally biased region" description="Polar residues" evidence="2">
    <location>
        <begin position="881"/>
        <end position="901"/>
    </location>
</feature>
<feature type="region of interest" description="Disordered" evidence="2">
    <location>
        <begin position="356"/>
        <end position="387"/>
    </location>
</feature>
<feature type="compositionally biased region" description="Basic and acidic residues" evidence="2">
    <location>
        <begin position="433"/>
        <end position="452"/>
    </location>
</feature>
<organism evidence="4 5">
    <name type="scientific">Cladophialophora chaetospira</name>
    <dbReference type="NCBI Taxonomy" id="386627"/>
    <lineage>
        <taxon>Eukaryota</taxon>
        <taxon>Fungi</taxon>
        <taxon>Dikarya</taxon>
        <taxon>Ascomycota</taxon>
        <taxon>Pezizomycotina</taxon>
        <taxon>Eurotiomycetes</taxon>
        <taxon>Chaetothyriomycetidae</taxon>
        <taxon>Chaetothyriales</taxon>
        <taxon>Herpotrichiellaceae</taxon>
        <taxon>Cladophialophora</taxon>
    </lineage>
</organism>
<evidence type="ECO:0000256" key="1">
    <source>
        <dbReference type="ARBA" id="ARBA00005352"/>
    </source>
</evidence>
<feature type="compositionally biased region" description="Acidic residues" evidence="2">
    <location>
        <begin position="61"/>
        <end position="70"/>
    </location>
</feature>
<evidence type="ECO:0000313" key="5">
    <source>
        <dbReference type="Proteomes" id="UP001172673"/>
    </source>
</evidence>
<feature type="region of interest" description="Disordered" evidence="2">
    <location>
        <begin position="501"/>
        <end position="528"/>
    </location>
</feature>
<feature type="compositionally biased region" description="Basic and acidic residues" evidence="2">
    <location>
        <begin position="906"/>
        <end position="915"/>
    </location>
</feature>
<feature type="region of interest" description="Disordered" evidence="2">
    <location>
        <begin position="876"/>
        <end position="934"/>
    </location>
</feature>
<dbReference type="Pfam" id="PF19031">
    <property type="entry name" value="Intu_longin_1"/>
    <property type="match status" value="1"/>
</dbReference>
<keyword evidence="5" id="KW-1185">Reference proteome</keyword>
<gene>
    <name evidence="4" type="ORF">H2200_008787</name>
</gene>
<evidence type="ECO:0000313" key="4">
    <source>
        <dbReference type="EMBL" id="KAJ9606778.1"/>
    </source>
</evidence>
<evidence type="ECO:0000259" key="3">
    <source>
        <dbReference type="Pfam" id="PF19031"/>
    </source>
</evidence>
<dbReference type="PANTHER" id="PTHR13056:SF0">
    <property type="entry name" value="VACUOLAR FUSION PROTEIN CCZ1 HOMOLOG-RELATED"/>
    <property type="match status" value="1"/>
</dbReference>
<feature type="compositionally biased region" description="Basic and acidic residues" evidence="2">
    <location>
        <begin position="47"/>
        <end position="60"/>
    </location>
</feature>
<comment type="caution">
    <text evidence="4">The sequence shown here is derived from an EMBL/GenBank/DDBJ whole genome shotgun (WGS) entry which is preliminary data.</text>
</comment>
<feature type="region of interest" description="Disordered" evidence="2">
    <location>
        <begin position="433"/>
        <end position="456"/>
    </location>
</feature>
<protein>
    <recommendedName>
        <fullName evidence="3">CCZ1/INTU/HSP4 first Longin domain-containing protein</fullName>
    </recommendedName>
</protein>
<dbReference type="GO" id="GO:0016192">
    <property type="term" value="P:vesicle-mediated transport"/>
    <property type="evidence" value="ECO:0007669"/>
    <property type="project" value="InterPro"/>
</dbReference>
<accession>A0AA38X505</accession>
<dbReference type="EMBL" id="JAPDRK010000013">
    <property type="protein sequence ID" value="KAJ9606778.1"/>
    <property type="molecule type" value="Genomic_DNA"/>
</dbReference>
<evidence type="ECO:0000256" key="2">
    <source>
        <dbReference type="SAM" id="MobiDB-lite"/>
    </source>
</evidence>